<keyword evidence="3" id="KW-1185">Reference proteome</keyword>
<dbReference type="Proteomes" id="UP000280091">
    <property type="component" value="Unassembled WGS sequence"/>
</dbReference>
<feature type="transmembrane region" description="Helical" evidence="1">
    <location>
        <begin position="6"/>
        <end position="25"/>
    </location>
</feature>
<keyword evidence="1" id="KW-0472">Membrane</keyword>
<dbReference type="OrthoDB" id="9763076at2"/>
<feature type="transmembrane region" description="Helical" evidence="1">
    <location>
        <begin position="37"/>
        <end position="58"/>
    </location>
</feature>
<dbReference type="PANTHER" id="PTHR37947">
    <property type="entry name" value="BLL2462 PROTEIN"/>
    <property type="match status" value="1"/>
</dbReference>
<reference evidence="2 3" key="1">
    <citation type="submission" date="2018-10" db="EMBL/GenBank/DDBJ databases">
        <title>Genomic Encyclopedia of Archaeal and Bacterial Type Strains, Phase II (KMG-II): from individual species to whole genera.</title>
        <authorList>
            <person name="Goeker M."/>
        </authorList>
    </citation>
    <scope>NUCLEOTIDE SEQUENCE [LARGE SCALE GENOMIC DNA]</scope>
    <source>
        <strain evidence="2 3">DSM 15094</strain>
    </source>
</reference>
<dbReference type="EMBL" id="RBXA01000002">
    <property type="protein sequence ID" value="RKS94099.1"/>
    <property type="molecule type" value="Genomic_DNA"/>
</dbReference>
<sequence length="675" mass="76350">MTTNTLLLLLLSLLIAAGLSFFQYIYKAKNKSRVGWFLAFLRFSSIFGILLLLINPIITKNTLETVKTPLPIVVDNSSSISFLNANEKASELYKRIQSNSDLQEKFDVQSYQFSDDFEPTETFDFKGSQTNVDVVAKNLKSIYKNAIYPTVLITDGNQTSGNDYVYSFDAVNKVYPVIVGDTTTFLDFKINQLNVNKYAFHKNKFPVEAFLQYSGTKNITADFVISQGNSVLSKQSIAFSPSKKTATINILLPADKIGLQVFKATISSKEKEKNTYNNAKNFAVEVIDQKTNIAIISAINHPDLGAMKRAIESNVQRKVTIVKPNEIKTLQDYNVLILYQPTTEFKTIFESNRAAGINTFIITGNNTDFNFLNQQQDNLNFKMSGQKEDYLSVFNGQFNLFAADNIGFENLPPLQNAFGTVTTKGAVSVLLSSKIRTIDTNSPLLAFAENQGKRAAYLLGENSWKWRLQTHDNNQSFEKYDVFIDKIIQFLASNNSKKSLVVEHESFYNSGEAIAITTQFFNKNYEFDEKARLTIAVTNTKTKQTKNYDLLKGNNSYKVNLDGLKAGSYTFTVKELNSKTTYSSSFEILDFDIEKQFVNPDVEKLTQLATQTRGKAFFPDQVDVLIKTLLENDEYKAIEKNIVTKTPLIDWIWLLVLISILLATEWFVRKYNGLL</sequence>
<comment type="caution">
    <text evidence="2">The sequence shown here is derived from an EMBL/GenBank/DDBJ whole genome shotgun (WGS) entry which is preliminary data.</text>
</comment>
<evidence type="ECO:0000256" key="1">
    <source>
        <dbReference type="SAM" id="Phobius"/>
    </source>
</evidence>
<keyword evidence="1" id="KW-1133">Transmembrane helix</keyword>
<dbReference type="AlphaFoldDB" id="A0A495S3D1"/>
<name>A0A495S3D1_9FLAO</name>
<proteinExistence type="predicted"/>
<evidence type="ECO:0000313" key="2">
    <source>
        <dbReference type="EMBL" id="RKS94099.1"/>
    </source>
</evidence>
<feature type="transmembrane region" description="Helical" evidence="1">
    <location>
        <begin position="651"/>
        <end position="668"/>
    </location>
</feature>
<protein>
    <recommendedName>
        <fullName evidence="4">VWA domain-containing protein</fullName>
    </recommendedName>
</protein>
<keyword evidence="1" id="KW-0812">Transmembrane</keyword>
<evidence type="ECO:0008006" key="4">
    <source>
        <dbReference type="Google" id="ProtNLM"/>
    </source>
</evidence>
<evidence type="ECO:0000313" key="3">
    <source>
        <dbReference type="Proteomes" id="UP000280091"/>
    </source>
</evidence>
<organism evidence="2 3">
    <name type="scientific">Flavobacterium limicola</name>
    <dbReference type="NCBI Taxonomy" id="180441"/>
    <lineage>
        <taxon>Bacteria</taxon>
        <taxon>Pseudomonadati</taxon>
        <taxon>Bacteroidota</taxon>
        <taxon>Flavobacteriia</taxon>
        <taxon>Flavobacteriales</taxon>
        <taxon>Flavobacteriaceae</taxon>
        <taxon>Flavobacterium</taxon>
    </lineage>
</organism>
<dbReference type="PANTHER" id="PTHR37947:SF1">
    <property type="entry name" value="BLL2462 PROTEIN"/>
    <property type="match status" value="1"/>
</dbReference>
<gene>
    <name evidence="2" type="ORF">BC952_1968</name>
</gene>
<accession>A0A495S3D1</accession>
<dbReference type="RefSeq" id="WP_121365329.1">
    <property type="nucleotide sequence ID" value="NZ_RBXA01000002.1"/>
</dbReference>